<dbReference type="Proteomes" id="UP000887572">
    <property type="component" value="Unplaced"/>
</dbReference>
<evidence type="ECO:0000256" key="1">
    <source>
        <dbReference type="ARBA" id="ARBA00022723"/>
    </source>
</evidence>
<reference evidence="6" key="1">
    <citation type="submission" date="2022-11" db="UniProtKB">
        <authorList>
            <consortium name="WormBaseParasite"/>
        </authorList>
    </citation>
    <scope>IDENTIFICATION</scope>
</reference>
<evidence type="ECO:0000256" key="3">
    <source>
        <dbReference type="ARBA" id="ARBA00022833"/>
    </source>
</evidence>
<keyword evidence="3" id="KW-0862">Zinc</keyword>
<sequence length="238" mass="27275">MSHASETDTKIDTERGKQKLRYDGRLYIYDKKSVDGTTKFWRCEFKTEGIDKCKGRIWTTLQGVFVRMVTPHTREQNPAGVVAQEVKTGIKRRAACTMEPPSVVRTHVLENICSPALSEMPAKKATNEESNREWSALMEHCYGDGTFSLSPPLFYQIYAILARRGRWIFPACHALLTCKSQSTYERMFAMIQGKWPLFRPSTFSIDFEFAVSNAVQNVFGGHCDIRYCFFQREPLSAN</sequence>
<dbReference type="InterPro" id="IPR007588">
    <property type="entry name" value="Znf_FLYWCH"/>
</dbReference>
<protein>
    <submittedName>
        <fullName evidence="6">FLYWCH-type domain-containing protein</fullName>
    </submittedName>
</protein>
<accession>A0A914HNG4</accession>
<keyword evidence="1" id="KW-0479">Metal-binding</keyword>
<name>A0A914HNG4_GLORO</name>
<feature type="domain" description="FLYWCH-type" evidence="4">
    <location>
        <begin position="12"/>
        <end position="73"/>
    </location>
</feature>
<evidence type="ECO:0000256" key="2">
    <source>
        <dbReference type="ARBA" id="ARBA00022771"/>
    </source>
</evidence>
<evidence type="ECO:0000313" key="5">
    <source>
        <dbReference type="Proteomes" id="UP000887572"/>
    </source>
</evidence>
<keyword evidence="5" id="KW-1185">Reference proteome</keyword>
<dbReference type="GO" id="GO:0008270">
    <property type="term" value="F:zinc ion binding"/>
    <property type="evidence" value="ECO:0007669"/>
    <property type="project" value="UniProtKB-KW"/>
</dbReference>
<evidence type="ECO:0000313" key="6">
    <source>
        <dbReference type="WBParaSite" id="Gr19_v10_g3139.t1"/>
    </source>
</evidence>
<dbReference type="Pfam" id="PF04500">
    <property type="entry name" value="FLYWCH"/>
    <property type="match status" value="1"/>
</dbReference>
<organism evidence="5 6">
    <name type="scientific">Globodera rostochiensis</name>
    <name type="common">Golden nematode worm</name>
    <name type="synonym">Heterodera rostochiensis</name>
    <dbReference type="NCBI Taxonomy" id="31243"/>
    <lineage>
        <taxon>Eukaryota</taxon>
        <taxon>Metazoa</taxon>
        <taxon>Ecdysozoa</taxon>
        <taxon>Nematoda</taxon>
        <taxon>Chromadorea</taxon>
        <taxon>Rhabditida</taxon>
        <taxon>Tylenchina</taxon>
        <taxon>Tylenchomorpha</taxon>
        <taxon>Tylenchoidea</taxon>
        <taxon>Heteroderidae</taxon>
        <taxon>Heteroderinae</taxon>
        <taxon>Globodera</taxon>
    </lineage>
</organism>
<dbReference type="Gene3D" id="2.20.25.240">
    <property type="match status" value="1"/>
</dbReference>
<evidence type="ECO:0000259" key="4">
    <source>
        <dbReference type="Pfam" id="PF04500"/>
    </source>
</evidence>
<proteinExistence type="predicted"/>
<keyword evidence="2" id="KW-0863">Zinc-finger</keyword>
<dbReference type="WBParaSite" id="Gr19_v10_g3139.t1">
    <property type="protein sequence ID" value="Gr19_v10_g3139.t1"/>
    <property type="gene ID" value="Gr19_v10_g3139"/>
</dbReference>
<dbReference type="AlphaFoldDB" id="A0A914HNG4"/>